<organism evidence="6 7">
    <name type="scientific">Actinoallomurus iriomotensis</name>
    <dbReference type="NCBI Taxonomy" id="478107"/>
    <lineage>
        <taxon>Bacteria</taxon>
        <taxon>Bacillati</taxon>
        <taxon>Actinomycetota</taxon>
        <taxon>Actinomycetes</taxon>
        <taxon>Streptosporangiales</taxon>
        <taxon>Thermomonosporaceae</taxon>
        <taxon>Actinoallomurus</taxon>
    </lineage>
</organism>
<dbReference type="InterPro" id="IPR036390">
    <property type="entry name" value="WH_DNA-bd_sf"/>
</dbReference>
<accession>A0A9W6VTK5</accession>
<feature type="domain" description="HTH gntR-type" evidence="5">
    <location>
        <begin position="23"/>
        <end position="90"/>
    </location>
</feature>
<dbReference type="InterPro" id="IPR036388">
    <property type="entry name" value="WH-like_DNA-bd_sf"/>
</dbReference>
<reference evidence="6" key="1">
    <citation type="submission" date="2023-03" db="EMBL/GenBank/DDBJ databases">
        <title>Actinoallomurus iriomotensis NBRC 103681.</title>
        <authorList>
            <person name="Ichikawa N."/>
            <person name="Sato H."/>
            <person name="Tonouchi N."/>
        </authorList>
    </citation>
    <scope>NUCLEOTIDE SEQUENCE</scope>
    <source>
        <strain evidence="6">NBRC 103681</strain>
    </source>
</reference>
<keyword evidence="1" id="KW-0805">Transcription regulation</keyword>
<evidence type="ECO:0000313" key="6">
    <source>
        <dbReference type="EMBL" id="GLY79224.1"/>
    </source>
</evidence>
<dbReference type="PANTHER" id="PTHR44846:SF17">
    <property type="entry name" value="GNTR-FAMILY TRANSCRIPTIONAL REGULATOR"/>
    <property type="match status" value="1"/>
</dbReference>
<dbReference type="Gene3D" id="3.40.1410.10">
    <property type="entry name" value="Chorismate lyase-like"/>
    <property type="match status" value="1"/>
</dbReference>
<dbReference type="InterPro" id="IPR028978">
    <property type="entry name" value="Chorismate_lyase_/UTRA_dom_sf"/>
</dbReference>
<keyword evidence="2" id="KW-0238">DNA-binding</keyword>
<evidence type="ECO:0000259" key="5">
    <source>
        <dbReference type="PROSITE" id="PS50949"/>
    </source>
</evidence>
<feature type="region of interest" description="Disordered" evidence="4">
    <location>
        <begin position="1"/>
        <end position="22"/>
    </location>
</feature>
<dbReference type="GO" id="GO:0045892">
    <property type="term" value="P:negative regulation of DNA-templated transcription"/>
    <property type="evidence" value="ECO:0007669"/>
    <property type="project" value="TreeGrafter"/>
</dbReference>
<evidence type="ECO:0000256" key="2">
    <source>
        <dbReference type="ARBA" id="ARBA00023125"/>
    </source>
</evidence>
<evidence type="ECO:0000256" key="3">
    <source>
        <dbReference type="ARBA" id="ARBA00023163"/>
    </source>
</evidence>
<dbReference type="Proteomes" id="UP001165135">
    <property type="component" value="Unassembled WGS sequence"/>
</dbReference>
<dbReference type="PROSITE" id="PS50949">
    <property type="entry name" value="HTH_GNTR"/>
    <property type="match status" value="1"/>
</dbReference>
<proteinExistence type="predicted"/>
<evidence type="ECO:0000256" key="1">
    <source>
        <dbReference type="ARBA" id="ARBA00023015"/>
    </source>
</evidence>
<dbReference type="InterPro" id="IPR050679">
    <property type="entry name" value="Bact_HTH_transcr_reg"/>
</dbReference>
<dbReference type="GO" id="GO:0003677">
    <property type="term" value="F:DNA binding"/>
    <property type="evidence" value="ECO:0007669"/>
    <property type="project" value="UniProtKB-KW"/>
</dbReference>
<gene>
    <name evidence="6" type="ORF">Airi01_074910</name>
</gene>
<name>A0A9W6VTK5_9ACTN</name>
<dbReference type="PRINTS" id="PR00035">
    <property type="entry name" value="HTHGNTR"/>
</dbReference>
<dbReference type="Pfam" id="PF00392">
    <property type="entry name" value="GntR"/>
    <property type="match status" value="1"/>
</dbReference>
<comment type="caution">
    <text evidence="6">The sequence shown here is derived from an EMBL/GenBank/DDBJ whole genome shotgun (WGS) entry which is preliminary data.</text>
</comment>
<dbReference type="InterPro" id="IPR000524">
    <property type="entry name" value="Tscrpt_reg_HTH_GntR"/>
</dbReference>
<dbReference type="EMBL" id="BSTJ01000011">
    <property type="protein sequence ID" value="GLY79224.1"/>
    <property type="molecule type" value="Genomic_DNA"/>
</dbReference>
<dbReference type="SUPFAM" id="SSF46785">
    <property type="entry name" value="Winged helix' DNA-binding domain"/>
    <property type="match status" value="1"/>
</dbReference>
<keyword evidence="3" id="KW-0804">Transcription</keyword>
<dbReference type="GO" id="GO:0003700">
    <property type="term" value="F:DNA-binding transcription factor activity"/>
    <property type="evidence" value="ECO:0007669"/>
    <property type="project" value="InterPro"/>
</dbReference>
<dbReference type="RefSeq" id="WP_285630360.1">
    <property type="nucleotide sequence ID" value="NZ_BSTJ01000011.1"/>
</dbReference>
<evidence type="ECO:0000313" key="7">
    <source>
        <dbReference type="Proteomes" id="UP001165135"/>
    </source>
</evidence>
<dbReference type="PANTHER" id="PTHR44846">
    <property type="entry name" value="MANNOSYL-D-GLYCERATE TRANSPORT/METABOLISM SYSTEM REPRESSOR MNGR-RELATED"/>
    <property type="match status" value="1"/>
</dbReference>
<dbReference type="SMART" id="SM00345">
    <property type="entry name" value="HTH_GNTR"/>
    <property type="match status" value="1"/>
</dbReference>
<dbReference type="SUPFAM" id="SSF64288">
    <property type="entry name" value="Chorismate lyase-like"/>
    <property type="match status" value="1"/>
</dbReference>
<dbReference type="CDD" id="cd07377">
    <property type="entry name" value="WHTH_GntR"/>
    <property type="match status" value="1"/>
</dbReference>
<dbReference type="Gene3D" id="1.10.10.10">
    <property type="entry name" value="Winged helix-like DNA-binding domain superfamily/Winged helix DNA-binding domain"/>
    <property type="match status" value="1"/>
</dbReference>
<protein>
    <submittedName>
        <fullName evidence="6">GntR family transcriptional regulator</fullName>
    </submittedName>
</protein>
<evidence type="ECO:0000256" key="4">
    <source>
        <dbReference type="SAM" id="MobiDB-lite"/>
    </source>
</evidence>
<sequence>MPGPQPRRGGRGAPGVLPRIGNGSLAEQTTRTLLEAIMERRFPDDRLPNEPDLAEQLGVSRTTIRTALQTLERLGVVSRAPARGTQVRPHIGRESILLHRLIGFRGMLEAGHDEVHLEERMDVLDHGTEPAVRALGLDEGTAMVVHDKTIVADGRPAVHLLQEVPLEYVGEDVRRRLTAGRRFDIPDTIFEFSQSWPGREIDHSVVEIVPSVAPDDPAFPLTLAPGTPHIVLCETHYTSGNEPVAYSREIVDDELIRFRLVRSR</sequence>
<dbReference type="AlphaFoldDB" id="A0A9W6VTK5"/>